<protein>
    <submittedName>
        <fullName evidence="1">Uncharacterized protein</fullName>
    </submittedName>
</protein>
<name>A0A1Y0B1U6_9LAMI</name>
<accession>A0A1Y0B1U6</accession>
<reference evidence="1" key="1">
    <citation type="submission" date="2017-03" db="EMBL/GenBank/DDBJ databases">
        <title>The mitochondrial genome of the carnivorous plant Utricularia reniformis (Lentibulariaceae): structure, comparative analysis and evolutionary landmarks.</title>
        <authorList>
            <person name="Silva S.R."/>
            <person name="Alvarenga D.O."/>
            <person name="Michael T.P."/>
            <person name="Miranda V.F.O."/>
            <person name="Varani A.M."/>
        </authorList>
    </citation>
    <scope>NUCLEOTIDE SEQUENCE</scope>
</reference>
<geneLocation type="mitochondrion" evidence="1"/>
<keyword evidence="1" id="KW-0496">Mitochondrion</keyword>
<dbReference type="AlphaFoldDB" id="A0A1Y0B1U6"/>
<organism evidence="1">
    <name type="scientific">Utricularia reniformis</name>
    <dbReference type="NCBI Taxonomy" id="192314"/>
    <lineage>
        <taxon>Eukaryota</taxon>
        <taxon>Viridiplantae</taxon>
        <taxon>Streptophyta</taxon>
        <taxon>Embryophyta</taxon>
        <taxon>Tracheophyta</taxon>
        <taxon>Spermatophyta</taxon>
        <taxon>Magnoliopsida</taxon>
        <taxon>eudicotyledons</taxon>
        <taxon>Gunneridae</taxon>
        <taxon>Pentapetalae</taxon>
        <taxon>asterids</taxon>
        <taxon>lamiids</taxon>
        <taxon>Lamiales</taxon>
        <taxon>Lentibulariaceae</taxon>
        <taxon>Utricularia</taxon>
    </lineage>
</organism>
<gene>
    <name evidence="1" type="ORF">AEK19_MT1143</name>
</gene>
<proteinExistence type="predicted"/>
<sequence length="42" mass="5103">MIFSTGRKHHAWVGDGKDERSLFEKWSTKQAKVLTWKDRRER</sequence>
<dbReference type="EMBL" id="KY774314">
    <property type="protein sequence ID" value="ART31358.1"/>
    <property type="molecule type" value="Genomic_DNA"/>
</dbReference>
<evidence type="ECO:0000313" key="1">
    <source>
        <dbReference type="EMBL" id="ART31358.1"/>
    </source>
</evidence>